<keyword evidence="1" id="KW-1133">Transmembrane helix</keyword>
<feature type="transmembrane region" description="Helical" evidence="1">
    <location>
        <begin position="7"/>
        <end position="28"/>
    </location>
</feature>
<proteinExistence type="predicted"/>
<protein>
    <recommendedName>
        <fullName evidence="4">DUF2178 domain-containing protein</fullName>
    </recommendedName>
</protein>
<name>A0ABU5CJQ6_9BACI</name>
<keyword evidence="3" id="KW-1185">Reference proteome</keyword>
<dbReference type="RefSeq" id="WP_306068257.1">
    <property type="nucleotide sequence ID" value="NZ_JAROCA020000002.1"/>
</dbReference>
<evidence type="ECO:0008006" key="4">
    <source>
        <dbReference type="Google" id="ProtNLM"/>
    </source>
</evidence>
<dbReference type="Proteomes" id="UP001228376">
    <property type="component" value="Unassembled WGS sequence"/>
</dbReference>
<keyword evidence="1" id="KW-0812">Transmembrane</keyword>
<evidence type="ECO:0000313" key="3">
    <source>
        <dbReference type="Proteomes" id="UP001228376"/>
    </source>
</evidence>
<feature type="transmembrane region" description="Helical" evidence="1">
    <location>
        <begin position="34"/>
        <end position="54"/>
    </location>
</feature>
<sequence length="130" mass="14348">MSTQRKIGAVILGAGTLIVIAYTIYKIITGKDVGFNEIVSIAIFLMVFFSAITWGNKEKKDGILQKEELGQRITEKSSKISYFILLFIILAAVTADNFVNGTINVFLLAVLGLAMIILPLVEYLVAKKYQ</sequence>
<comment type="caution">
    <text evidence="2">The sequence shown here is derived from an EMBL/GenBank/DDBJ whole genome shotgun (WGS) entry which is preliminary data.</text>
</comment>
<feature type="transmembrane region" description="Helical" evidence="1">
    <location>
        <begin position="80"/>
        <end position="99"/>
    </location>
</feature>
<reference evidence="2 3" key="1">
    <citation type="submission" date="2023-10" db="EMBL/GenBank/DDBJ databases">
        <title>179-bfca-hs.</title>
        <authorList>
            <person name="Miliotis G."/>
            <person name="Sengupta P."/>
            <person name="Hameed A."/>
            <person name="Chuvochina M."/>
            <person name="Mcdonagh F."/>
            <person name="Simpson A.C."/>
            <person name="Singh N.K."/>
            <person name="Rekha P.D."/>
            <person name="Raman K."/>
            <person name="Hugenholtz P."/>
            <person name="Venkateswaran K."/>
        </authorList>
    </citation>
    <scope>NUCLEOTIDE SEQUENCE [LARGE SCALE GENOMIC DNA]</scope>
    <source>
        <strain evidence="2 3">179-BFC-A-HS</strain>
    </source>
</reference>
<evidence type="ECO:0000313" key="2">
    <source>
        <dbReference type="EMBL" id="MDY0406607.1"/>
    </source>
</evidence>
<organism evidence="2 3">
    <name type="scientific">Tigheibacillus jepli</name>
    <dbReference type="NCBI Taxonomy" id="3035914"/>
    <lineage>
        <taxon>Bacteria</taxon>
        <taxon>Bacillati</taxon>
        <taxon>Bacillota</taxon>
        <taxon>Bacilli</taxon>
        <taxon>Bacillales</taxon>
        <taxon>Bacillaceae</taxon>
        <taxon>Tigheibacillus</taxon>
    </lineage>
</organism>
<keyword evidence="1" id="KW-0472">Membrane</keyword>
<feature type="transmembrane region" description="Helical" evidence="1">
    <location>
        <begin position="105"/>
        <end position="125"/>
    </location>
</feature>
<evidence type="ECO:0000256" key="1">
    <source>
        <dbReference type="SAM" id="Phobius"/>
    </source>
</evidence>
<accession>A0ABU5CJQ6</accession>
<gene>
    <name evidence="2" type="ORF">P5G51_015660</name>
</gene>
<dbReference type="EMBL" id="JAROCA020000002">
    <property type="protein sequence ID" value="MDY0406607.1"/>
    <property type="molecule type" value="Genomic_DNA"/>
</dbReference>